<comment type="caution">
    <text evidence="1">The sequence shown here is derived from an EMBL/GenBank/DDBJ whole genome shotgun (WGS) entry which is preliminary data.</text>
</comment>
<organism evidence="1 2">
    <name type="scientific">Portunus trituberculatus</name>
    <name type="common">Swimming crab</name>
    <name type="synonym">Neptunus trituberculatus</name>
    <dbReference type="NCBI Taxonomy" id="210409"/>
    <lineage>
        <taxon>Eukaryota</taxon>
        <taxon>Metazoa</taxon>
        <taxon>Ecdysozoa</taxon>
        <taxon>Arthropoda</taxon>
        <taxon>Crustacea</taxon>
        <taxon>Multicrustacea</taxon>
        <taxon>Malacostraca</taxon>
        <taxon>Eumalacostraca</taxon>
        <taxon>Eucarida</taxon>
        <taxon>Decapoda</taxon>
        <taxon>Pleocyemata</taxon>
        <taxon>Brachyura</taxon>
        <taxon>Eubrachyura</taxon>
        <taxon>Portunoidea</taxon>
        <taxon>Portunidae</taxon>
        <taxon>Portuninae</taxon>
        <taxon>Portunus</taxon>
    </lineage>
</organism>
<dbReference type="Proteomes" id="UP000324222">
    <property type="component" value="Unassembled WGS sequence"/>
</dbReference>
<proteinExistence type="predicted"/>
<gene>
    <name evidence="1" type="ORF">E2C01_091439</name>
</gene>
<accession>A0A5B7JSW5</accession>
<evidence type="ECO:0000313" key="1">
    <source>
        <dbReference type="EMBL" id="MPC96197.1"/>
    </source>
</evidence>
<dbReference type="AlphaFoldDB" id="A0A5B7JSW5"/>
<dbReference type="EMBL" id="VSRR010104979">
    <property type="protein sequence ID" value="MPC96197.1"/>
    <property type="molecule type" value="Genomic_DNA"/>
</dbReference>
<name>A0A5B7JSW5_PORTR</name>
<protein>
    <submittedName>
        <fullName evidence="1">Uncharacterized protein</fullName>
    </submittedName>
</protein>
<sequence>MLPLPFHHQPFLPASLTQTLPPFLPPPPCSSSIYPPCIAPAERRLWSSSLSYYLTSRLALQPRRSHRTLPPYG</sequence>
<reference evidence="1 2" key="1">
    <citation type="submission" date="2019-05" db="EMBL/GenBank/DDBJ databases">
        <title>Another draft genome of Portunus trituberculatus and its Hox gene families provides insights of decapod evolution.</title>
        <authorList>
            <person name="Jeong J.-H."/>
            <person name="Song I."/>
            <person name="Kim S."/>
            <person name="Choi T."/>
            <person name="Kim D."/>
            <person name="Ryu S."/>
            <person name="Kim W."/>
        </authorList>
    </citation>
    <scope>NUCLEOTIDE SEQUENCE [LARGE SCALE GENOMIC DNA]</scope>
    <source>
        <tissue evidence="1">Muscle</tissue>
    </source>
</reference>
<evidence type="ECO:0000313" key="2">
    <source>
        <dbReference type="Proteomes" id="UP000324222"/>
    </source>
</evidence>
<keyword evidence="2" id="KW-1185">Reference proteome</keyword>